<reference evidence="2 3" key="1">
    <citation type="submission" date="2019-02" db="EMBL/GenBank/DDBJ databases">
        <title>Deep-cultivation of Planctomycetes and their phenomic and genomic characterization uncovers novel biology.</title>
        <authorList>
            <person name="Wiegand S."/>
            <person name="Jogler M."/>
            <person name="Boedeker C."/>
            <person name="Pinto D."/>
            <person name="Vollmers J."/>
            <person name="Rivas-Marin E."/>
            <person name="Kohn T."/>
            <person name="Peeters S.H."/>
            <person name="Heuer A."/>
            <person name="Rast P."/>
            <person name="Oberbeckmann S."/>
            <person name="Bunk B."/>
            <person name="Jeske O."/>
            <person name="Meyerdierks A."/>
            <person name="Storesund J.E."/>
            <person name="Kallscheuer N."/>
            <person name="Luecker S."/>
            <person name="Lage O.M."/>
            <person name="Pohl T."/>
            <person name="Merkel B.J."/>
            <person name="Hornburger P."/>
            <person name="Mueller R.-W."/>
            <person name="Bruemmer F."/>
            <person name="Labrenz M."/>
            <person name="Spormann A.M."/>
            <person name="Op den Camp H."/>
            <person name="Overmann J."/>
            <person name="Amann R."/>
            <person name="Jetten M.S.M."/>
            <person name="Mascher T."/>
            <person name="Medema M.H."/>
            <person name="Devos D.P."/>
            <person name="Kaster A.-K."/>
            <person name="Ovreas L."/>
            <person name="Rohde M."/>
            <person name="Galperin M.Y."/>
            <person name="Jogler C."/>
        </authorList>
    </citation>
    <scope>NUCLEOTIDE SEQUENCE [LARGE SCALE GENOMIC DNA]</scope>
    <source>
        <strain evidence="2 3">Pla163</strain>
    </source>
</reference>
<sequence length="449" mass="47539">MRSLLFVVLAVVVVAVAVVVTPALLNGEGASLVNVEVGDEGVDRASSPVEPTSVQLAVTDGITPATPREAVVESSPAGIGHPACTLEFSCPVFVNGERDLEMERVLFDRSNSKFGLTITRLGGTQGPGSLEPRRHVSPTAGHVSIGPLPPGKYRAVPHLYSWPELGSETRIEVVGGLEQFRFELTDGVVTVDQPIELVASHSTAFSVELPPEVVGITATLLACVVGPFDAIDPEGTPIAAPVRVLSTTGRDRAATHFTATCFLDPGAYELVLVGFHVDPDGPVTTFVVCEPFTAEPATPKTVATRALGGCLWGWQLHEPHPRAIVFPVNGYSGITPPPRPPALTRFGVSEEQAAWYSIRCPLGVGRGPAWVLVPGLTYAFDPSQSVEAEWSIVASLDELQNTSAPERPDTLFADPQPAAFSLEALKKWPEPGPSFTFVAGPPGSTIERE</sequence>
<evidence type="ECO:0000313" key="2">
    <source>
        <dbReference type="EMBL" id="QDU86384.1"/>
    </source>
</evidence>
<dbReference type="EMBL" id="CP036290">
    <property type="protein sequence ID" value="QDU86384.1"/>
    <property type="molecule type" value="Genomic_DNA"/>
</dbReference>
<keyword evidence="3" id="KW-1185">Reference proteome</keyword>
<name>A0A518D4K3_9BACT</name>
<evidence type="ECO:0000313" key="3">
    <source>
        <dbReference type="Proteomes" id="UP000319342"/>
    </source>
</evidence>
<evidence type="ECO:0000256" key="1">
    <source>
        <dbReference type="SAM" id="MobiDB-lite"/>
    </source>
</evidence>
<protein>
    <submittedName>
        <fullName evidence="2">Uncharacterized protein</fullName>
    </submittedName>
</protein>
<accession>A0A518D4K3</accession>
<proteinExistence type="predicted"/>
<organism evidence="2 3">
    <name type="scientific">Rohdeia mirabilis</name>
    <dbReference type="NCBI Taxonomy" id="2528008"/>
    <lineage>
        <taxon>Bacteria</taxon>
        <taxon>Pseudomonadati</taxon>
        <taxon>Planctomycetota</taxon>
        <taxon>Planctomycetia</taxon>
        <taxon>Planctomycetia incertae sedis</taxon>
        <taxon>Rohdeia</taxon>
    </lineage>
</organism>
<feature type="region of interest" description="Disordered" evidence="1">
    <location>
        <begin position="430"/>
        <end position="449"/>
    </location>
</feature>
<dbReference type="Proteomes" id="UP000319342">
    <property type="component" value="Chromosome"/>
</dbReference>
<dbReference type="AlphaFoldDB" id="A0A518D4K3"/>
<gene>
    <name evidence="2" type="ORF">Pla163_35350</name>
</gene>